<organism evidence="5 6">
    <name type="scientific">Bosea vestrisii</name>
    <dbReference type="NCBI Taxonomy" id="151416"/>
    <lineage>
        <taxon>Bacteria</taxon>
        <taxon>Pseudomonadati</taxon>
        <taxon>Pseudomonadota</taxon>
        <taxon>Alphaproteobacteria</taxon>
        <taxon>Hyphomicrobiales</taxon>
        <taxon>Boseaceae</taxon>
        <taxon>Bosea</taxon>
    </lineage>
</organism>
<evidence type="ECO:0000313" key="5">
    <source>
        <dbReference type="EMBL" id="MFC5392500.1"/>
    </source>
</evidence>
<dbReference type="InterPro" id="IPR028082">
    <property type="entry name" value="Peripla_BP_I"/>
</dbReference>
<evidence type="ECO:0000256" key="1">
    <source>
        <dbReference type="ARBA" id="ARBA00023015"/>
    </source>
</evidence>
<dbReference type="InterPro" id="IPR010982">
    <property type="entry name" value="Lambda_DNA-bd_dom_sf"/>
</dbReference>
<dbReference type="SMART" id="SM00354">
    <property type="entry name" value="HTH_LACI"/>
    <property type="match status" value="1"/>
</dbReference>
<proteinExistence type="predicted"/>
<feature type="domain" description="HTH lacI-type" evidence="4">
    <location>
        <begin position="14"/>
        <end position="71"/>
    </location>
</feature>
<evidence type="ECO:0000313" key="6">
    <source>
        <dbReference type="Proteomes" id="UP001596104"/>
    </source>
</evidence>
<reference evidence="6" key="1">
    <citation type="journal article" date="2019" name="Int. J. Syst. Evol. Microbiol.">
        <title>The Global Catalogue of Microorganisms (GCM) 10K type strain sequencing project: providing services to taxonomists for standard genome sequencing and annotation.</title>
        <authorList>
            <consortium name="The Broad Institute Genomics Platform"/>
            <consortium name="The Broad Institute Genome Sequencing Center for Infectious Disease"/>
            <person name="Wu L."/>
            <person name="Ma J."/>
        </authorList>
    </citation>
    <scope>NUCLEOTIDE SEQUENCE [LARGE SCALE GENOMIC DNA]</scope>
    <source>
        <strain evidence="6">CGMCC 1.16326</strain>
    </source>
</reference>
<dbReference type="SUPFAM" id="SSF47413">
    <property type="entry name" value="lambda repressor-like DNA-binding domains"/>
    <property type="match status" value="1"/>
</dbReference>
<dbReference type="EMBL" id="JBHSLV010000011">
    <property type="protein sequence ID" value="MFC5392500.1"/>
    <property type="molecule type" value="Genomic_DNA"/>
</dbReference>
<dbReference type="Pfam" id="PF00356">
    <property type="entry name" value="LacI"/>
    <property type="match status" value="1"/>
</dbReference>
<dbReference type="InterPro" id="IPR000843">
    <property type="entry name" value="HTH_LacI"/>
</dbReference>
<dbReference type="CDD" id="cd01392">
    <property type="entry name" value="HTH_LacI"/>
    <property type="match status" value="1"/>
</dbReference>
<evidence type="ECO:0000259" key="4">
    <source>
        <dbReference type="PROSITE" id="PS50932"/>
    </source>
</evidence>
<dbReference type="CDD" id="cd06267">
    <property type="entry name" value="PBP1_LacI_sugar_binding-like"/>
    <property type="match status" value="1"/>
</dbReference>
<dbReference type="PANTHER" id="PTHR30146">
    <property type="entry name" value="LACI-RELATED TRANSCRIPTIONAL REPRESSOR"/>
    <property type="match status" value="1"/>
</dbReference>
<dbReference type="GO" id="GO:0003677">
    <property type="term" value="F:DNA binding"/>
    <property type="evidence" value="ECO:0007669"/>
    <property type="project" value="UniProtKB-KW"/>
</dbReference>
<evidence type="ECO:0000256" key="2">
    <source>
        <dbReference type="ARBA" id="ARBA00023125"/>
    </source>
</evidence>
<dbReference type="Gene3D" id="3.40.50.2300">
    <property type="match status" value="2"/>
</dbReference>
<dbReference type="InterPro" id="IPR046335">
    <property type="entry name" value="LacI/GalR-like_sensor"/>
</dbReference>
<accession>A0ABW0H5J6</accession>
<dbReference type="PROSITE" id="PS50932">
    <property type="entry name" value="HTH_LACI_2"/>
    <property type="match status" value="1"/>
</dbReference>
<dbReference type="PANTHER" id="PTHR30146:SF109">
    <property type="entry name" value="HTH-TYPE TRANSCRIPTIONAL REGULATOR GALS"/>
    <property type="match status" value="1"/>
</dbReference>
<dbReference type="Pfam" id="PF13377">
    <property type="entry name" value="Peripla_BP_3"/>
    <property type="match status" value="1"/>
</dbReference>
<gene>
    <name evidence="5" type="ORF">ACFPPC_07580</name>
</gene>
<dbReference type="Gene3D" id="1.10.260.40">
    <property type="entry name" value="lambda repressor-like DNA-binding domains"/>
    <property type="match status" value="1"/>
</dbReference>
<comment type="caution">
    <text evidence="5">The sequence shown here is derived from an EMBL/GenBank/DDBJ whole genome shotgun (WGS) entry which is preliminary data.</text>
</comment>
<protein>
    <submittedName>
        <fullName evidence="5">LacI family DNA-binding transcriptional regulator</fullName>
    </submittedName>
</protein>
<sequence length="357" mass="38234">MKRALPHGRASRRPTSAEVAALAGVSRTTVSLVLNDRGGELGISAETRARVADAAARLSYQPSHAARSLRRWRTNVIALLLYTLDSFYNAEIIGAAHAAALERGYSLNIMSAKFDEVQRRAYSLLSGGVADGVIVAAPPADFAADLKKLAENGMPIVVMQHHSPDPALQAVRVDLERGGYVATRHLIDLGHRRIAHIGSASQRLLKRRERSDGYLQALQDAGIAADPRLIAMAEPSLAGGFSAMQELLAQDERPSAVFVYSDQMAVGALHALRKHGVRVPEEMAVVGFDGIALGGFVTPELTTVDYSRADIGRLAVEAVISRLEGEAEPLREQVLPVRLLVRESCGGVRTVSDGEGA</sequence>
<keyword evidence="3" id="KW-0804">Transcription</keyword>
<dbReference type="RefSeq" id="WP_377007292.1">
    <property type="nucleotide sequence ID" value="NZ_JBHSLV010000011.1"/>
</dbReference>
<keyword evidence="2 5" id="KW-0238">DNA-binding</keyword>
<keyword evidence="1" id="KW-0805">Transcription regulation</keyword>
<keyword evidence="6" id="KW-1185">Reference proteome</keyword>
<dbReference type="Proteomes" id="UP001596104">
    <property type="component" value="Unassembled WGS sequence"/>
</dbReference>
<dbReference type="SUPFAM" id="SSF53822">
    <property type="entry name" value="Periplasmic binding protein-like I"/>
    <property type="match status" value="1"/>
</dbReference>
<name>A0ABW0H5J6_9HYPH</name>
<evidence type="ECO:0000256" key="3">
    <source>
        <dbReference type="ARBA" id="ARBA00023163"/>
    </source>
</evidence>